<evidence type="ECO:0000313" key="3">
    <source>
        <dbReference type="Proteomes" id="UP001054902"/>
    </source>
</evidence>
<evidence type="ECO:0000256" key="1">
    <source>
        <dbReference type="SAM" id="MobiDB-lite"/>
    </source>
</evidence>
<comment type="caution">
    <text evidence="2">The sequence shown here is derived from an EMBL/GenBank/DDBJ whole genome shotgun (WGS) entry which is preliminary data.</text>
</comment>
<feature type="region of interest" description="Disordered" evidence="1">
    <location>
        <begin position="1"/>
        <end position="53"/>
    </location>
</feature>
<sequence>MDVEDAPEELLQKFHSSSSTRGGRPTRGALSRQYGARPNPRRQDGDRNKLLHSNFFESPIDDFDLSDLK</sequence>
<dbReference type="Proteomes" id="UP001054902">
    <property type="component" value="Unassembled WGS sequence"/>
</dbReference>
<name>A0AAD3HD31_9STRA</name>
<reference evidence="2 3" key="1">
    <citation type="journal article" date="2021" name="Sci. Rep.">
        <title>The genome of the diatom Chaetoceros tenuissimus carries an ancient integrated fragment of an extant virus.</title>
        <authorList>
            <person name="Hongo Y."/>
            <person name="Kimura K."/>
            <person name="Takaki Y."/>
            <person name="Yoshida Y."/>
            <person name="Baba S."/>
            <person name="Kobayashi G."/>
            <person name="Nagasaki K."/>
            <person name="Hano T."/>
            <person name="Tomaru Y."/>
        </authorList>
    </citation>
    <scope>NUCLEOTIDE SEQUENCE [LARGE SCALE GENOMIC DNA]</scope>
    <source>
        <strain evidence="2 3">NIES-3715</strain>
    </source>
</reference>
<keyword evidence="3" id="KW-1185">Reference proteome</keyword>
<feature type="compositionally biased region" description="Low complexity" evidence="1">
    <location>
        <begin position="16"/>
        <end position="28"/>
    </location>
</feature>
<proteinExistence type="predicted"/>
<evidence type="ECO:0000313" key="2">
    <source>
        <dbReference type="EMBL" id="GFH59402.1"/>
    </source>
</evidence>
<accession>A0AAD3HD31</accession>
<protein>
    <submittedName>
        <fullName evidence="2">Uncharacterized protein</fullName>
    </submittedName>
</protein>
<dbReference type="AlphaFoldDB" id="A0AAD3HD31"/>
<organism evidence="2 3">
    <name type="scientific">Chaetoceros tenuissimus</name>
    <dbReference type="NCBI Taxonomy" id="426638"/>
    <lineage>
        <taxon>Eukaryota</taxon>
        <taxon>Sar</taxon>
        <taxon>Stramenopiles</taxon>
        <taxon>Ochrophyta</taxon>
        <taxon>Bacillariophyta</taxon>
        <taxon>Coscinodiscophyceae</taxon>
        <taxon>Chaetocerotophycidae</taxon>
        <taxon>Chaetocerotales</taxon>
        <taxon>Chaetocerotaceae</taxon>
        <taxon>Chaetoceros</taxon>
    </lineage>
</organism>
<dbReference type="EMBL" id="BLLK01000062">
    <property type="protein sequence ID" value="GFH59402.1"/>
    <property type="molecule type" value="Genomic_DNA"/>
</dbReference>
<gene>
    <name evidence="2" type="ORF">CTEN210_15878</name>
</gene>